<sequence>MNRPAQQTAIIKQIKEYLEIKIKLLKYQGIDKAGEVIADVVTDVALGIAGLLAFIFFSISLALLIGYFLKSYWAGFGCVTLLYILISFSGHLIKVRLQKVFISLFFSKIFRNRNVVGVNAETPKVKPSEYPNE</sequence>
<keyword evidence="1" id="KW-1133">Transmembrane helix</keyword>
<evidence type="ECO:0000256" key="1">
    <source>
        <dbReference type="SAM" id="Phobius"/>
    </source>
</evidence>
<comment type="caution">
    <text evidence="2">The sequence shown here is derived from an EMBL/GenBank/DDBJ whole genome shotgun (WGS) entry which is preliminary data.</text>
</comment>
<feature type="transmembrane region" description="Helical" evidence="1">
    <location>
        <begin position="44"/>
        <end position="66"/>
    </location>
</feature>
<dbReference type="RefSeq" id="WP_144250620.1">
    <property type="nucleotide sequence ID" value="NZ_VLPK01000007.1"/>
</dbReference>
<proteinExistence type="predicted"/>
<feature type="transmembrane region" description="Helical" evidence="1">
    <location>
        <begin position="72"/>
        <end position="93"/>
    </location>
</feature>
<keyword evidence="3" id="KW-1185">Reference proteome</keyword>
<evidence type="ECO:0000313" key="3">
    <source>
        <dbReference type="Proteomes" id="UP000318733"/>
    </source>
</evidence>
<evidence type="ECO:0008006" key="4">
    <source>
        <dbReference type="Google" id="ProtNLM"/>
    </source>
</evidence>
<keyword evidence="1" id="KW-0472">Membrane</keyword>
<dbReference type="Proteomes" id="UP000318733">
    <property type="component" value="Unassembled WGS sequence"/>
</dbReference>
<dbReference type="EMBL" id="VLPK01000007">
    <property type="protein sequence ID" value="TSJ36328.1"/>
    <property type="molecule type" value="Genomic_DNA"/>
</dbReference>
<accession>A0A556M8S1</accession>
<organism evidence="2 3">
    <name type="scientific">Mucilaginibacter corticis</name>
    <dbReference type="NCBI Taxonomy" id="2597670"/>
    <lineage>
        <taxon>Bacteria</taxon>
        <taxon>Pseudomonadati</taxon>
        <taxon>Bacteroidota</taxon>
        <taxon>Sphingobacteriia</taxon>
        <taxon>Sphingobacteriales</taxon>
        <taxon>Sphingobacteriaceae</taxon>
        <taxon>Mucilaginibacter</taxon>
    </lineage>
</organism>
<dbReference type="AlphaFoldDB" id="A0A556M8S1"/>
<keyword evidence="1" id="KW-0812">Transmembrane</keyword>
<gene>
    <name evidence="2" type="ORF">FO440_22750</name>
</gene>
<protein>
    <recommendedName>
        <fullName evidence="4">Phage holin family protein</fullName>
    </recommendedName>
</protein>
<dbReference type="OrthoDB" id="675470at2"/>
<reference evidence="2 3" key="1">
    <citation type="submission" date="2019-07" db="EMBL/GenBank/DDBJ databases">
        <authorList>
            <person name="Huq M.A."/>
        </authorList>
    </citation>
    <scope>NUCLEOTIDE SEQUENCE [LARGE SCALE GENOMIC DNA]</scope>
    <source>
        <strain evidence="2 3">MAH-19</strain>
    </source>
</reference>
<evidence type="ECO:0000313" key="2">
    <source>
        <dbReference type="EMBL" id="TSJ36328.1"/>
    </source>
</evidence>
<name>A0A556M8S1_9SPHI</name>